<protein>
    <submittedName>
        <fullName evidence="1">GrpB-like predicted nucleotidyltransferase (UPF0157 family)</fullName>
    </submittedName>
</protein>
<gene>
    <name evidence="1" type="ORF">FB471_6077</name>
</gene>
<accession>A0A542CSX7</accession>
<keyword evidence="1" id="KW-0808">Transferase</keyword>
<evidence type="ECO:0000313" key="1">
    <source>
        <dbReference type="EMBL" id="TQI93931.1"/>
    </source>
</evidence>
<dbReference type="InterPro" id="IPR043519">
    <property type="entry name" value="NT_sf"/>
</dbReference>
<dbReference type="InterPro" id="IPR007344">
    <property type="entry name" value="GrpB/CoaE"/>
</dbReference>
<name>A0A542CSX7_AMYCI</name>
<proteinExistence type="predicted"/>
<organism evidence="1 2">
    <name type="scientific">Amycolatopsis cihanbeyliensis</name>
    <dbReference type="NCBI Taxonomy" id="1128664"/>
    <lineage>
        <taxon>Bacteria</taxon>
        <taxon>Bacillati</taxon>
        <taxon>Actinomycetota</taxon>
        <taxon>Actinomycetes</taxon>
        <taxon>Pseudonocardiales</taxon>
        <taxon>Pseudonocardiaceae</taxon>
        <taxon>Amycolatopsis</taxon>
    </lineage>
</organism>
<sequence length="202" mass="22797">MPKPERADYTDTEIDSIWVGGAPELNSTVTLAEYDPGWPLLYEREAERIRGVLGDRVVLLEHVGSTSVPGLCAEPIIDILLVVPDSDDEDAYLPALEKAGYRLVIREPDRERHRAFKGPDTDANLHVHSPDSGEIERFLIFRDHLRTDPADRDLYAGTKRELAARTWRYIQHYADAKTGVIGEIMARARGNVAARRVRRTPD</sequence>
<reference evidence="1 2" key="1">
    <citation type="submission" date="2019-06" db="EMBL/GenBank/DDBJ databases">
        <title>Sequencing the genomes of 1000 actinobacteria strains.</title>
        <authorList>
            <person name="Klenk H.-P."/>
        </authorList>
    </citation>
    <scope>NUCLEOTIDE SEQUENCE [LARGE SCALE GENOMIC DNA]</scope>
    <source>
        <strain evidence="1 2">DSM 45679</strain>
    </source>
</reference>
<dbReference type="PANTHER" id="PTHR34822">
    <property type="entry name" value="GRPB DOMAIN PROTEIN (AFU_ORTHOLOGUE AFUA_1G01530)"/>
    <property type="match status" value="1"/>
</dbReference>
<dbReference type="EMBL" id="VFML01000002">
    <property type="protein sequence ID" value="TQI93931.1"/>
    <property type="molecule type" value="Genomic_DNA"/>
</dbReference>
<dbReference type="Proteomes" id="UP000320876">
    <property type="component" value="Unassembled WGS sequence"/>
</dbReference>
<dbReference type="RefSeq" id="WP_142003915.1">
    <property type="nucleotide sequence ID" value="NZ_VFML01000002.1"/>
</dbReference>
<dbReference type="SUPFAM" id="SSF81301">
    <property type="entry name" value="Nucleotidyltransferase"/>
    <property type="match status" value="1"/>
</dbReference>
<dbReference type="GO" id="GO:0016740">
    <property type="term" value="F:transferase activity"/>
    <property type="evidence" value="ECO:0007669"/>
    <property type="project" value="UniProtKB-KW"/>
</dbReference>
<dbReference type="AlphaFoldDB" id="A0A542CSX7"/>
<dbReference type="Pfam" id="PF04229">
    <property type="entry name" value="GrpB"/>
    <property type="match status" value="1"/>
</dbReference>
<comment type="caution">
    <text evidence="1">The sequence shown here is derived from an EMBL/GenBank/DDBJ whole genome shotgun (WGS) entry which is preliminary data.</text>
</comment>
<dbReference type="Gene3D" id="3.30.460.10">
    <property type="entry name" value="Beta Polymerase, domain 2"/>
    <property type="match status" value="1"/>
</dbReference>
<dbReference type="OrthoDB" id="9799092at2"/>
<keyword evidence="2" id="KW-1185">Reference proteome</keyword>
<evidence type="ECO:0000313" key="2">
    <source>
        <dbReference type="Proteomes" id="UP000320876"/>
    </source>
</evidence>
<dbReference type="PANTHER" id="PTHR34822:SF1">
    <property type="entry name" value="GRPB FAMILY PROTEIN"/>
    <property type="match status" value="1"/>
</dbReference>